<gene>
    <name evidence="2" type="ORF">PRZ01_07475</name>
</gene>
<keyword evidence="1" id="KW-0732">Signal</keyword>
<dbReference type="RefSeq" id="WP_273596143.1">
    <property type="nucleotide sequence ID" value="NZ_JAQQXS010000005.1"/>
</dbReference>
<feature type="signal peptide" evidence="1">
    <location>
        <begin position="1"/>
        <end position="29"/>
    </location>
</feature>
<dbReference type="EMBL" id="JAQQXS010000005">
    <property type="protein sequence ID" value="MDC8785029.1"/>
    <property type="molecule type" value="Genomic_DNA"/>
</dbReference>
<evidence type="ECO:0000256" key="1">
    <source>
        <dbReference type="SAM" id="SignalP"/>
    </source>
</evidence>
<name>A0ABT5KQ52_9BURK</name>
<proteinExistence type="predicted"/>
<evidence type="ECO:0000313" key="3">
    <source>
        <dbReference type="Proteomes" id="UP001219862"/>
    </source>
</evidence>
<dbReference type="Proteomes" id="UP001219862">
    <property type="component" value="Unassembled WGS sequence"/>
</dbReference>
<keyword evidence="3" id="KW-1185">Reference proteome</keyword>
<feature type="chain" id="PRO_5045132607" evidence="1">
    <location>
        <begin position="30"/>
        <end position="204"/>
    </location>
</feature>
<evidence type="ECO:0000313" key="2">
    <source>
        <dbReference type="EMBL" id="MDC8785029.1"/>
    </source>
</evidence>
<protein>
    <submittedName>
        <fullName evidence="2">DUF2059 domain-containing protein</fullName>
    </submittedName>
</protein>
<reference evidence="2 3" key="1">
    <citation type="submission" date="2022-10" db="EMBL/GenBank/DDBJ databases">
        <title>paucibacter sp. hw8 Genome sequencing.</title>
        <authorList>
            <person name="Park S."/>
        </authorList>
    </citation>
    <scope>NUCLEOTIDE SEQUENCE [LARGE SCALE GENOMIC DNA]</scope>
    <source>
        <strain evidence="3">hw8</strain>
    </source>
</reference>
<accession>A0ABT5KQ52</accession>
<sequence>MKLSFSSFSALSFSLTLLSAALCGANAQAQTSPPAAAAPAASAAPAPVTPARQALVDRLLSLWHVEDVAVVMVQRPALNAMEQARVVLQGRVSAEKRERTLKDISTDVQTYVDEATPLAKESAHKMVGPTITPLLLSNFNDAELQQIIALLESPLKKKFEKLVPEMERALGEKVASDSAAAINPKLQAMTQAVGLKLRAASIAP</sequence>
<organism evidence="2 3">
    <name type="scientific">Roseateles koreensis</name>
    <dbReference type="NCBI Taxonomy" id="2987526"/>
    <lineage>
        <taxon>Bacteria</taxon>
        <taxon>Pseudomonadati</taxon>
        <taxon>Pseudomonadota</taxon>
        <taxon>Betaproteobacteria</taxon>
        <taxon>Burkholderiales</taxon>
        <taxon>Sphaerotilaceae</taxon>
        <taxon>Roseateles</taxon>
    </lineage>
</organism>
<comment type="caution">
    <text evidence="2">The sequence shown here is derived from an EMBL/GenBank/DDBJ whole genome shotgun (WGS) entry which is preliminary data.</text>
</comment>